<dbReference type="RefSeq" id="WP_380744423.1">
    <property type="nucleotide sequence ID" value="NZ_JBHTLI010000001.1"/>
</dbReference>
<accession>A0ABW3NP81</accession>
<comment type="caution">
    <text evidence="1">The sequence shown here is derived from an EMBL/GenBank/DDBJ whole genome shotgun (WGS) entry which is preliminary data.</text>
</comment>
<reference evidence="2" key="1">
    <citation type="journal article" date="2019" name="Int. J. Syst. Evol. Microbiol.">
        <title>The Global Catalogue of Microorganisms (GCM) 10K type strain sequencing project: providing services to taxonomists for standard genome sequencing and annotation.</title>
        <authorList>
            <consortium name="The Broad Institute Genomics Platform"/>
            <consortium name="The Broad Institute Genome Sequencing Center for Infectious Disease"/>
            <person name="Wu L."/>
            <person name="Ma J."/>
        </authorList>
    </citation>
    <scope>NUCLEOTIDE SEQUENCE [LARGE SCALE GENOMIC DNA]</scope>
    <source>
        <strain evidence="2">CCUG 64793</strain>
    </source>
</reference>
<keyword evidence="2" id="KW-1185">Reference proteome</keyword>
<organism evidence="1 2">
    <name type="scientific">Salegentibacter chungangensis</name>
    <dbReference type="NCBI Taxonomy" id="1335724"/>
    <lineage>
        <taxon>Bacteria</taxon>
        <taxon>Pseudomonadati</taxon>
        <taxon>Bacteroidota</taxon>
        <taxon>Flavobacteriia</taxon>
        <taxon>Flavobacteriales</taxon>
        <taxon>Flavobacteriaceae</taxon>
        <taxon>Salegentibacter</taxon>
    </lineage>
</organism>
<sequence>MMKLINFTPIVDKLYAYLYLGEYWLFNADLKKAEESVEDLEDFFEQSQGIPKRYSLMVNMAKTELEMMKRFNSNM</sequence>
<evidence type="ECO:0000313" key="2">
    <source>
        <dbReference type="Proteomes" id="UP001597131"/>
    </source>
</evidence>
<evidence type="ECO:0000313" key="1">
    <source>
        <dbReference type="EMBL" id="MFD1095573.1"/>
    </source>
</evidence>
<dbReference type="Proteomes" id="UP001597131">
    <property type="component" value="Unassembled WGS sequence"/>
</dbReference>
<proteinExistence type="predicted"/>
<dbReference type="EMBL" id="JBHTLI010000001">
    <property type="protein sequence ID" value="MFD1095573.1"/>
    <property type="molecule type" value="Genomic_DNA"/>
</dbReference>
<gene>
    <name evidence="1" type="ORF">ACFQ3Q_07435</name>
</gene>
<name>A0ABW3NP81_9FLAO</name>
<protein>
    <submittedName>
        <fullName evidence="1">Uncharacterized protein</fullName>
    </submittedName>
</protein>